<name>A0AAQ4FPM7_AMBAM</name>
<organism evidence="1 2">
    <name type="scientific">Amblyomma americanum</name>
    <name type="common">Lone star tick</name>
    <dbReference type="NCBI Taxonomy" id="6943"/>
    <lineage>
        <taxon>Eukaryota</taxon>
        <taxon>Metazoa</taxon>
        <taxon>Ecdysozoa</taxon>
        <taxon>Arthropoda</taxon>
        <taxon>Chelicerata</taxon>
        <taxon>Arachnida</taxon>
        <taxon>Acari</taxon>
        <taxon>Parasitiformes</taxon>
        <taxon>Ixodida</taxon>
        <taxon>Ixodoidea</taxon>
        <taxon>Ixodidae</taxon>
        <taxon>Amblyomminae</taxon>
        <taxon>Amblyomma</taxon>
    </lineage>
</organism>
<dbReference type="EMBL" id="JARKHS020000836">
    <property type="protein sequence ID" value="KAK8788402.1"/>
    <property type="molecule type" value="Genomic_DNA"/>
</dbReference>
<evidence type="ECO:0000313" key="1">
    <source>
        <dbReference type="EMBL" id="KAK8788402.1"/>
    </source>
</evidence>
<accession>A0AAQ4FPM7</accession>
<protein>
    <submittedName>
        <fullName evidence="1">Uncharacterized protein</fullName>
    </submittedName>
</protein>
<sequence length="67" mass="7272">MRGKRRKSLCWSGHCCGGRGRACGMVVGAVVTWVPPETAPAHAARMPKLVKLRQRGCPLDVADEENL</sequence>
<gene>
    <name evidence="1" type="ORF">V5799_021821</name>
</gene>
<dbReference type="Proteomes" id="UP001321473">
    <property type="component" value="Unassembled WGS sequence"/>
</dbReference>
<proteinExistence type="predicted"/>
<reference evidence="1 2" key="1">
    <citation type="journal article" date="2023" name="Arcadia Sci">
        <title>De novo assembly of a long-read Amblyomma americanum tick genome.</title>
        <authorList>
            <person name="Chou S."/>
            <person name="Poskanzer K.E."/>
            <person name="Rollins M."/>
            <person name="Thuy-Boun P.S."/>
        </authorList>
    </citation>
    <scope>NUCLEOTIDE SEQUENCE [LARGE SCALE GENOMIC DNA]</scope>
    <source>
        <strain evidence="1">F_SG_1</strain>
        <tissue evidence="1">Salivary glands</tissue>
    </source>
</reference>
<comment type="caution">
    <text evidence="1">The sequence shown here is derived from an EMBL/GenBank/DDBJ whole genome shotgun (WGS) entry which is preliminary data.</text>
</comment>
<dbReference type="AlphaFoldDB" id="A0AAQ4FPM7"/>
<evidence type="ECO:0000313" key="2">
    <source>
        <dbReference type="Proteomes" id="UP001321473"/>
    </source>
</evidence>
<keyword evidence="2" id="KW-1185">Reference proteome</keyword>